<dbReference type="Pfam" id="PF12760">
    <property type="entry name" value="Zn_ribbon_IS1595"/>
    <property type="match status" value="1"/>
</dbReference>
<proteinExistence type="predicted"/>
<gene>
    <name evidence="2" type="ORF">ACFQPS_13030</name>
</gene>
<name>A0ABW2KXA5_9PROT</name>
<dbReference type="NCBIfam" id="NF033547">
    <property type="entry name" value="transpos_IS1595"/>
    <property type="match status" value="1"/>
</dbReference>
<dbReference type="Pfam" id="PF12762">
    <property type="entry name" value="DDE_Tnp_IS1595"/>
    <property type="match status" value="1"/>
</dbReference>
<dbReference type="EMBL" id="JBHTCM010000012">
    <property type="protein sequence ID" value="MFC7334089.1"/>
    <property type="molecule type" value="Genomic_DNA"/>
</dbReference>
<keyword evidence="3" id="KW-1185">Reference proteome</keyword>
<dbReference type="RefSeq" id="WP_377359640.1">
    <property type="nucleotide sequence ID" value="NZ_JBHTCM010000012.1"/>
</dbReference>
<accession>A0ABW2KXA5</accession>
<dbReference type="Proteomes" id="UP001596456">
    <property type="component" value="Unassembled WGS sequence"/>
</dbReference>
<evidence type="ECO:0000313" key="3">
    <source>
        <dbReference type="Proteomes" id="UP001596456"/>
    </source>
</evidence>
<reference evidence="3" key="1">
    <citation type="journal article" date="2019" name="Int. J. Syst. Evol. Microbiol.">
        <title>The Global Catalogue of Microorganisms (GCM) 10K type strain sequencing project: providing services to taxonomists for standard genome sequencing and annotation.</title>
        <authorList>
            <consortium name="The Broad Institute Genomics Platform"/>
            <consortium name="The Broad Institute Genome Sequencing Center for Infectious Disease"/>
            <person name="Wu L."/>
            <person name="Ma J."/>
        </authorList>
    </citation>
    <scope>NUCLEOTIDE SEQUENCE [LARGE SCALE GENOMIC DNA]</scope>
    <source>
        <strain evidence="3">CGMCC 1.16275</strain>
    </source>
</reference>
<dbReference type="InterPro" id="IPR024442">
    <property type="entry name" value="Transposase_Zn_ribbon"/>
</dbReference>
<sequence length="307" mass="34580">MSVLSAPYFHDEAAAYAKLESIVWPNGPMCPHCGGVERIGKLAGSATRIGVHKCYQCRKQFTVKVGTVFESSHVPLYKWFQACYLLCSSKKGISSHQLHRVLEVTYKTAWFMTHRLREAMSVLGFEPMGGEGETVEVDETFIGTDRTIKPHGEKKGRGYAHKFKVLALVDRKTGRARSMVVDSLKAKDLTPILKANIAPESTVCTDEAGQYVHLSREFAAHGVVRHNKGEYGRGPVHTNTIEGYFSIFKRGMKGVYQHCAKKHLHRYLAEFEFRYNERRLTDSERASVALAGVVGKRLMYRDSFVTN</sequence>
<organism evidence="2 3">
    <name type="scientific">Rhodocista pekingensis</name>
    <dbReference type="NCBI Taxonomy" id="201185"/>
    <lineage>
        <taxon>Bacteria</taxon>
        <taxon>Pseudomonadati</taxon>
        <taxon>Pseudomonadota</taxon>
        <taxon>Alphaproteobacteria</taxon>
        <taxon>Rhodospirillales</taxon>
        <taxon>Azospirillaceae</taxon>
        <taxon>Rhodocista</taxon>
    </lineage>
</organism>
<dbReference type="InterPro" id="IPR053164">
    <property type="entry name" value="IS1016-like_transposase"/>
</dbReference>
<dbReference type="PANTHER" id="PTHR47163:SF2">
    <property type="entry name" value="SI:DKEY-17M8.2"/>
    <property type="match status" value="1"/>
</dbReference>
<dbReference type="SMART" id="SM01126">
    <property type="entry name" value="DDE_Tnp_IS1595"/>
    <property type="match status" value="1"/>
</dbReference>
<evidence type="ECO:0000259" key="1">
    <source>
        <dbReference type="SMART" id="SM01126"/>
    </source>
</evidence>
<protein>
    <submittedName>
        <fullName evidence="2">IS1595 family transposase</fullName>
    </submittedName>
</protein>
<dbReference type="InterPro" id="IPR024445">
    <property type="entry name" value="Tnp_ISXO2-like"/>
</dbReference>
<dbReference type="PANTHER" id="PTHR47163">
    <property type="entry name" value="DDE_TNP_IS1595 DOMAIN-CONTAINING PROTEIN"/>
    <property type="match status" value="1"/>
</dbReference>
<feature type="domain" description="ISXO2-like transposase" evidence="1">
    <location>
        <begin position="127"/>
        <end position="276"/>
    </location>
</feature>
<evidence type="ECO:0000313" key="2">
    <source>
        <dbReference type="EMBL" id="MFC7334089.1"/>
    </source>
</evidence>
<comment type="caution">
    <text evidence="2">The sequence shown here is derived from an EMBL/GenBank/DDBJ whole genome shotgun (WGS) entry which is preliminary data.</text>
</comment>